<keyword evidence="4" id="KW-1185">Reference proteome</keyword>
<feature type="compositionally biased region" description="Low complexity" evidence="1">
    <location>
        <begin position="21"/>
        <end position="52"/>
    </location>
</feature>
<evidence type="ECO:0008006" key="5">
    <source>
        <dbReference type="Google" id="ProtNLM"/>
    </source>
</evidence>
<feature type="chain" id="PRO_5017074231" description="DUF1795 domain-containing protein" evidence="2">
    <location>
        <begin position="25"/>
        <end position="195"/>
    </location>
</feature>
<evidence type="ECO:0000256" key="1">
    <source>
        <dbReference type="SAM" id="MobiDB-lite"/>
    </source>
</evidence>
<evidence type="ECO:0000256" key="2">
    <source>
        <dbReference type="SAM" id="SignalP"/>
    </source>
</evidence>
<dbReference type="RefSeq" id="WP_114028512.1">
    <property type="nucleotide sequence ID" value="NZ_QOIL01000005.1"/>
</dbReference>
<keyword evidence="2" id="KW-0732">Signal</keyword>
<organism evidence="3 4">
    <name type="scientific">Sphaerisporangium album</name>
    <dbReference type="NCBI Taxonomy" id="509200"/>
    <lineage>
        <taxon>Bacteria</taxon>
        <taxon>Bacillati</taxon>
        <taxon>Actinomycetota</taxon>
        <taxon>Actinomycetes</taxon>
        <taxon>Streptosporangiales</taxon>
        <taxon>Streptosporangiaceae</taxon>
        <taxon>Sphaerisporangium</taxon>
    </lineage>
</organism>
<accession>A0A367FL57</accession>
<proteinExistence type="predicted"/>
<protein>
    <recommendedName>
        <fullName evidence="5">DUF1795 domain-containing protein</fullName>
    </recommendedName>
</protein>
<reference evidence="3 4" key="1">
    <citation type="submission" date="2018-06" db="EMBL/GenBank/DDBJ databases">
        <title>Sphaerisporangium craniellae sp. nov., isolated from a marine sponge in the South China Sea.</title>
        <authorList>
            <person name="Li L."/>
        </authorList>
    </citation>
    <scope>NUCLEOTIDE SEQUENCE [LARGE SCALE GENOMIC DNA]</scope>
    <source>
        <strain evidence="3 4">CCTCC AA 208026</strain>
    </source>
</reference>
<comment type="caution">
    <text evidence="3">The sequence shown here is derived from an EMBL/GenBank/DDBJ whole genome shotgun (WGS) entry which is preliminary data.</text>
</comment>
<feature type="signal peptide" evidence="2">
    <location>
        <begin position="1"/>
        <end position="24"/>
    </location>
</feature>
<dbReference type="Proteomes" id="UP000253094">
    <property type="component" value="Unassembled WGS sequence"/>
</dbReference>
<dbReference type="OrthoDB" id="9102188at2"/>
<evidence type="ECO:0000313" key="3">
    <source>
        <dbReference type="EMBL" id="RCG31133.1"/>
    </source>
</evidence>
<dbReference type="PROSITE" id="PS51257">
    <property type="entry name" value="PROKAR_LIPOPROTEIN"/>
    <property type="match status" value="1"/>
</dbReference>
<feature type="region of interest" description="Disordered" evidence="1">
    <location>
        <begin position="21"/>
        <end position="68"/>
    </location>
</feature>
<name>A0A367FL57_9ACTN</name>
<sequence>MNARHTVLALVVAVAATACGGNTADTTPPTATAPAGQTAAQATAQPTGEPTAHPTESSPPGDIPDDTVFLPFRPQGQGYEVKIPEGWERTDLPTGASFSDKLNSVRVEIGPPSDPPGIERVDQKKVGRKGGQAELTRYRVDSAPDPVTNKVIRDEVERYVFSKGGRQAVLTLTGPVGADNVDPWRTVSDSFRWTS</sequence>
<dbReference type="AlphaFoldDB" id="A0A367FL57"/>
<gene>
    <name evidence="3" type="ORF">DQ384_10300</name>
</gene>
<evidence type="ECO:0000313" key="4">
    <source>
        <dbReference type="Proteomes" id="UP000253094"/>
    </source>
</evidence>
<dbReference type="EMBL" id="QOIL01000005">
    <property type="protein sequence ID" value="RCG31133.1"/>
    <property type="molecule type" value="Genomic_DNA"/>
</dbReference>